<reference evidence="1" key="1">
    <citation type="submission" date="2015-05" db="EMBL/GenBank/DDBJ databases">
        <title>Permanent draft genome of Rhodopirellula islandicus K833.</title>
        <authorList>
            <person name="Kizina J."/>
            <person name="Richter M."/>
            <person name="Glockner F.O."/>
            <person name="Harder J."/>
        </authorList>
    </citation>
    <scope>NUCLEOTIDE SEQUENCE [LARGE SCALE GENOMIC DNA]</scope>
    <source>
        <strain evidence="1">K833</strain>
    </source>
</reference>
<protein>
    <submittedName>
        <fullName evidence="1">Uncharacterized protein</fullName>
    </submittedName>
</protein>
<sequence>MRTGPARSHTGCDKDDSLADGHSVANDLSGNLVPGLRLQHCIAFTIH</sequence>
<name>A0A0J1BGA7_RHOIS</name>
<dbReference type="STRING" id="595434.RISK_002200"/>
<dbReference type="Proteomes" id="UP000036367">
    <property type="component" value="Unassembled WGS sequence"/>
</dbReference>
<dbReference type="PATRIC" id="fig|595434.4.peg.2102"/>
<gene>
    <name evidence="1" type="ORF">RISK_002200</name>
</gene>
<accession>A0A0J1BGA7</accession>
<organism evidence="1 2">
    <name type="scientific">Rhodopirellula islandica</name>
    <dbReference type="NCBI Taxonomy" id="595434"/>
    <lineage>
        <taxon>Bacteria</taxon>
        <taxon>Pseudomonadati</taxon>
        <taxon>Planctomycetota</taxon>
        <taxon>Planctomycetia</taxon>
        <taxon>Pirellulales</taxon>
        <taxon>Pirellulaceae</taxon>
        <taxon>Rhodopirellula</taxon>
    </lineage>
</organism>
<comment type="caution">
    <text evidence="1">The sequence shown here is derived from an EMBL/GenBank/DDBJ whole genome shotgun (WGS) entry which is preliminary data.</text>
</comment>
<evidence type="ECO:0000313" key="2">
    <source>
        <dbReference type="Proteomes" id="UP000036367"/>
    </source>
</evidence>
<dbReference type="EMBL" id="LECT01000017">
    <property type="protein sequence ID" value="KLU05568.1"/>
    <property type="molecule type" value="Genomic_DNA"/>
</dbReference>
<keyword evidence="2" id="KW-1185">Reference proteome</keyword>
<dbReference type="AlphaFoldDB" id="A0A0J1BGA7"/>
<proteinExistence type="predicted"/>
<evidence type="ECO:0000313" key="1">
    <source>
        <dbReference type="EMBL" id="KLU05568.1"/>
    </source>
</evidence>